<dbReference type="EMBL" id="UYSL01023391">
    <property type="protein sequence ID" value="VDL82138.1"/>
    <property type="molecule type" value="Genomic_DNA"/>
</dbReference>
<name>A0A0N4YMK9_NIPBR</name>
<protein>
    <submittedName>
        <fullName evidence="1 3">Uncharacterized protein</fullName>
    </submittedName>
</protein>
<reference evidence="3" key="1">
    <citation type="submission" date="2017-02" db="UniProtKB">
        <authorList>
            <consortium name="WormBaseParasite"/>
        </authorList>
    </citation>
    <scope>IDENTIFICATION</scope>
</reference>
<keyword evidence="2" id="KW-1185">Reference proteome</keyword>
<evidence type="ECO:0000313" key="1">
    <source>
        <dbReference type="EMBL" id="VDL82138.1"/>
    </source>
</evidence>
<sequence>MESTRVSPDTAQDVESAKECLLFKSGLIFRINNFSKLCYVYVFLSSDQSIRSAFVKKVFTLVTIMVSEGFVLNTQIFIYPIAYTISPVLNQKSTFLSSWRLT</sequence>
<gene>
    <name evidence="1" type="ORF">NBR_LOCUS18413</name>
</gene>
<organism evidence="3">
    <name type="scientific">Nippostrongylus brasiliensis</name>
    <name type="common">Rat hookworm</name>
    <dbReference type="NCBI Taxonomy" id="27835"/>
    <lineage>
        <taxon>Eukaryota</taxon>
        <taxon>Metazoa</taxon>
        <taxon>Ecdysozoa</taxon>
        <taxon>Nematoda</taxon>
        <taxon>Chromadorea</taxon>
        <taxon>Rhabditida</taxon>
        <taxon>Rhabditina</taxon>
        <taxon>Rhabditomorpha</taxon>
        <taxon>Strongyloidea</taxon>
        <taxon>Heligmosomidae</taxon>
        <taxon>Nippostrongylus</taxon>
    </lineage>
</organism>
<proteinExistence type="predicted"/>
<evidence type="ECO:0000313" key="2">
    <source>
        <dbReference type="Proteomes" id="UP000271162"/>
    </source>
</evidence>
<dbReference type="WBParaSite" id="NBR_0001841201-mRNA-1">
    <property type="protein sequence ID" value="NBR_0001841201-mRNA-1"/>
    <property type="gene ID" value="NBR_0001841201"/>
</dbReference>
<reference evidence="1 2" key="2">
    <citation type="submission" date="2018-11" db="EMBL/GenBank/DDBJ databases">
        <authorList>
            <consortium name="Pathogen Informatics"/>
        </authorList>
    </citation>
    <scope>NUCLEOTIDE SEQUENCE [LARGE SCALE GENOMIC DNA]</scope>
</reference>
<accession>A0A0N4YMK9</accession>
<dbReference type="AlphaFoldDB" id="A0A0N4YMK9"/>
<evidence type="ECO:0000313" key="3">
    <source>
        <dbReference type="WBParaSite" id="NBR_0001841201-mRNA-1"/>
    </source>
</evidence>
<dbReference type="Proteomes" id="UP000271162">
    <property type="component" value="Unassembled WGS sequence"/>
</dbReference>